<evidence type="ECO:0000313" key="1">
    <source>
        <dbReference type="EMBL" id="CAL5995110.1"/>
    </source>
</evidence>
<gene>
    <name evidence="1" type="ORF">HINF_LOCUS13877</name>
    <name evidence="2" type="ORF">HINF_LOCUS13878</name>
    <name evidence="3" type="ORF">HINF_LOCUS13879</name>
</gene>
<comment type="caution">
    <text evidence="3">The sequence shown here is derived from an EMBL/GenBank/DDBJ whole genome shotgun (WGS) entry which is preliminary data.</text>
</comment>
<proteinExistence type="predicted"/>
<dbReference type="EMBL" id="CAXDID020000032">
    <property type="protein sequence ID" value="CAL5995114.1"/>
    <property type="molecule type" value="Genomic_DNA"/>
</dbReference>
<accession>A0ABP1HLJ7</accession>
<dbReference type="EMBL" id="CAXDID020000032">
    <property type="protein sequence ID" value="CAL5995110.1"/>
    <property type="molecule type" value="Genomic_DNA"/>
</dbReference>
<keyword evidence="4" id="KW-1185">Reference proteome</keyword>
<evidence type="ECO:0000313" key="4">
    <source>
        <dbReference type="Proteomes" id="UP001642409"/>
    </source>
</evidence>
<evidence type="ECO:0000313" key="2">
    <source>
        <dbReference type="EMBL" id="CAL5995112.1"/>
    </source>
</evidence>
<protein>
    <submittedName>
        <fullName evidence="3">Hypothetical_protein</fullName>
    </submittedName>
</protein>
<sequence>MTIYNSKLRTLKRYHELISRLYLIFQDCHSEQHPQTTRVSSALELILFTSEANFVTIFGMAGMNLGRSVSAATRSASKFRAENKVITLQSVSFSSGSLTLKSDTSAKYQLHIIYVVLFTEYICNTEIL</sequence>
<evidence type="ECO:0000313" key="3">
    <source>
        <dbReference type="EMBL" id="CAL5995114.1"/>
    </source>
</evidence>
<reference evidence="3 4" key="1">
    <citation type="submission" date="2024-07" db="EMBL/GenBank/DDBJ databases">
        <authorList>
            <person name="Akdeniz Z."/>
        </authorList>
    </citation>
    <scope>NUCLEOTIDE SEQUENCE [LARGE SCALE GENOMIC DNA]</scope>
</reference>
<dbReference type="EMBL" id="CAXDID020000032">
    <property type="protein sequence ID" value="CAL5995112.1"/>
    <property type="molecule type" value="Genomic_DNA"/>
</dbReference>
<name>A0ABP1HLJ7_9EUKA</name>
<dbReference type="Proteomes" id="UP001642409">
    <property type="component" value="Unassembled WGS sequence"/>
</dbReference>
<organism evidence="3 4">
    <name type="scientific">Hexamita inflata</name>
    <dbReference type="NCBI Taxonomy" id="28002"/>
    <lineage>
        <taxon>Eukaryota</taxon>
        <taxon>Metamonada</taxon>
        <taxon>Diplomonadida</taxon>
        <taxon>Hexamitidae</taxon>
        <taxon>Hexamitinae</taxon>
        <taxon>Hexamita</taxon>
    </lineage>
</organism>